<organism evidence="4 5">
    <name type="scientific">Hymenochirus boettgeri</name>
    <name type="common">Congo dwarf clawed frog</name>
    <dbReference type="NCBI Taxonomy" id="247094"/>
    <lineage>
        <taxon>Eukaryota</taxon>
        <taxon>Metazoa</taxon>
        <taxon>Chordata</taxon>
        <taxon>Craniata</taxon>
        <taxon>Vertebrata</taxon>
        <taxon>Euteleostomi</taxon>
        <taxon>Amphibia</taxon>
        <taxon>Batrachia</taxon>
        <taxon>Anura</taxon>
        <taxon>Pipoidea</taxon>
        <taxon>Pipidae</taxon>
        <taxon>Pipinae</taxon>
        <taxon>Hymenochirus</taxon>
    </lineage>
</organism>
<dbReference type="AlphaFoldDB" id="A0A8T2IIZ1"/>
<dbReference type="OrthoDB" id="10040691at2759"/>
<gene>
    <name evidence="4" type="ORF">GDO86_017853</name>
</gene>
<feature type="region of interest" description="Disordered" evidence="3">
    <location>
        <begin position="44"/>
        <end position="63"/>
    </location>
</feature>
<dbReference type="PANTHER" id="PTHR17604:SF4">
    <property type="entry name" value="VESTIGIAL-LIKE 4 LIKE"/>
    <property type="match status" value="1"/>
</dbReference>
<dbReference type="PANTHER" id="PTHR17604">
    <property type="entry name" value="TRANSCRIPTION COFACTOR VESTIGIAL-LIKE PROTEIN 4"/>
    <property type="match status" value="1"/>
</dbReference>
<evidence type="ECO:0000256" key="1">
    <source>
        <dbReference type="ARBA" id="ARBA00002229"/>
    </source>
</evidence>
<reference evidence="4" key="1">
    <citation type="thesis" date="2020" institute="ProQuest LLC" country="789 East Eisenhower Parkway, Ann Arbor, MI, USA">
        <title>Comparative Genomics and Chromosome Evolution.</title>
        <authorList>
            <person name="Mudd A.B."/>
        </authorList>
    </citation>
    <scope>NUCLEOTIDE SEQUENCE</scope>
    <source>
        <strain evidence="4">Female2</strain>
        <tissue evidence="4">Blood</tissue>
    </source>
</reference>
<comment type="similarity">
    <text evidence="2">Belongs to the vestigial family.</text>
</comment>
<protein>
    <submittedName>
        <fullName evidence="4">Uncharacterized protein</fullName>
    </submittedName>
</protein>
<evidence type="ECO:0000313" key="5">
    <source>
        <dbReference type="Proteomes" id="UP000812440"/>
    </source>
</evidence>
<evidence type="ECO:0000256" key="2">
    <source>
        <dbReference type="ARBA" id="ARBA00025784"/>
    </source>
</evidence>
<name>A0A8T2IIZ1_9PIPI</name>
<dbReference type="InterPro" id="IPR028184">
    <property type="entry name" value="VGLL4"/>
</dbReference>
<evidence type="ECO:0000313" key="4">
    <source>
        <dbReference type="EMBL" id="KAG8431627.1"/>
    </source>
</evidence>
<dbReference type="GO" id="GO:0001223">
    <property type="term" value="F:transcription coactivator binding"/>
    <property type="evidence" value="ECO:0007669"/>
    <property type="project" value="TreeGrafter"/>
</dbReference>
<evidence type="ECO:0000256" key="3">
    <source>
        <dbReference type="SAM" id="MobiDB-lite"/>
    </source>
</evidence>
<dbReference type="Pfam" id="PF15245">
    <property type="entry name" value="VGLL4"/>
    <property type="match status" value="1"/>
</dbReference>
<dbReference type="SMART" id="SM00711">
    <property type="entry name" value="TDU"/>
    <property type="match status" value="2"/>
</dbReference>
<sequence>MAVSSLQYTMGISSGFKVYILEGQHSTRDPERLRPLSNHGIPVYPIKRKLSPDPPRIPKRMCPIRDQPNRMKVTTSSLKSPPRAHPLKDNCPKVLHPYLTLGRVLKRLIPEKNCLERPSVSPDEQPLALVKRIEKPSDHVPVPPALLQQMRPSVITCISRPKMTVPQSPEKANPPSNGASAGPSVPSSSDVEEHFQRSLASCYKCPTQRHHSPNSLCSSQSTRCSVEDHFSKALGSQWLLVRAADSASSVESRSRSHL</sequence>
<dbReference type="Proteomes" id="UP000812440">
    <property type="component" value="Unassembled WGS sequence"/>
</dbReference>
<feature type="compositionally biased region" description="Low complexity" evidence="3">
    <location>
        <begin position="173"/>
        <end position="189"/>
    </location>
</feature>
<feature type="region of interest" description="Disordered" evidence="3">
    <location>
        <begin position="164"/>
        <end position="191"/>
    </location>
</feature>
<dbReference type="InterPro" id="IPR006627">
    <property type="entry name" value="TDU_repeat"/>
</dbReference>
<dbReference type="EMBL" id="JAACNH010000109">
    <property type="protein sequence ID" value="KAG8431627.1"/>
    <property type="molecule type" value="Genomic_DNA"/>
</dbReference>
<accession>A0A8T2IIZ1</accession>
<comment type="caution">
    <text evidence="4">The sequence shown here is derived from an EMBL/GenBank/DDBJ whole genome shotgun (WGS) entry which is preliminary data.</text>
</comment>
<comment type="function">
    <text evidence="1">May act as a specific coactivator for the mammalian TEFs.</text>
</comment>
<proteinExistence type="inferred from homology"/>
<dbReference type="GO" id="GO:0045892">
    <property type="term" value="P:negative regulation of DNA-templated transcription"/>
    <property type="evidence" value="ECO:0007669"/>
    <property type="project" value="TreeGrafter"/>
</dbReference>
<keyword evidence="5" id="KW-1185">Reference proteome</keyword>